<sequence>MNTKKYAFNGLQSNSLKAGYLQFNEGLLKRAICADLLDAMEELRIKKIKDLSPTDEQFIKNTPYSISEYCTLNDFYIRIQSELKSLVQEFPELETFQTLFLHEINQILEQNQDSKTLLNNIFHIYSLLNLHLEAWEERQNSSKLYMKDGRFYIHIELEGDLDNIEPPELTNSQYLHVISNLITDLRKQNRLPTIDERMAIRFAYVLLEKGHRYNGPIIPWGNSGFRDVQTYASITDPGLGHLYGTLKSNDNLKGVIVHIEHLERGSDQDRELVEPYRIPNFNIIGRVKLNVGGDAPSSSYVGRPLFESDFKPSAVKTVHTWSAACSAIFMDGLTECKLAIERMTATEAIRFMKYMAGNVRRDPHTQALAAAFNINTPILDDREKTIKENNGKPKLITDRFEIGMLGIEIVKEGGFDKVTWDGTANTYPSKCVIEQLTFSEALTMVHKAHEEGLLTYFSAGFRFKHLPQVIYTGTDGIGLGGAQILRYMDSNTGFHGPFKEENISKIIDIREKATKDTKGKAAILLSRLDRLYFEKSITPNDNKKRQLLFTQLKNNEVAELAETIQKLAHIDALPHDTSHPLYSWAQRLISANTTCMAAQIFEETKQWGEFLDSLSTAMDNQDYEKLSELLFSIEKVEKSNTGELVTV</sequence>
<dbReference type="Proteomes" id="UP001595882">
    <property type="component" value="Unassembled WGS sequence"/>
</dbReference>
<comment type="caution">
    <text evidence="1">The sequence shown here is derived from an EMBL/GenBank/DDBJ whole genome shotgun (WGS) entry which is preliminary data.</text>
</comment>
<reference evidence="2" key="1">
    <citation type="journal article" date="2019" name="Int. J. Syst. Evol. Microbiol.">
        <title>The Global Catalogue of Microorganisms (GCM) 10K type strain sequencing project: providing services to taxonomists for standard genome sequencing and annotation.</title>
        <authorList>
            <consortium name="The Broad Institute Genomics Platform"/>
            <consortium name="The Broad Institute Genome Sequencing Center for Infectious Disease"/>
            <person name="Wu L."/>
            <person name="Ma J."/>
        </authorList>
    </citation>
    <scope>NUCLEOTIDE SEQUENCE [LARGE SCALE GENOMIC DNA]</scope>
    <source>
        <strain evidence="2">CCUG 37865</strain>
    </source>
</reference>
<evidence type="ECO:0000313" key="2">
    <source>
        <dbReference type="Proteomes" id="UP001595882"/>
    </source>
</evidence>
<proteinExistence type="predicted"/>
<keyword evidence="2" id="KW-1185">Reference proteome</keyword>
<dbReference type="EMBL" id="JBHSDT010000004">
    <property type="protein sequence ID" value="MFC4403082.1"/>
    <property type="molecule type" value="Genomic_DNA"/>
</dbReference>
<protein>
    <submittedName>
        <fullName evidence="1">Uncharacterized protein</fullName>
    </submittedName>
</protein>
<accession>A0ABV8WUZ7</accession>
<dbReference type="RefSeq" id="WP_390251286.1">
    <property type="nucleotide sequence ID" value="NZ_JBHSDT010000004.1"/>
</dbReference>
<name>A0ABV8WUZ7_9BACI</name>
<gene>
    <name evidence="1" type="ORF">ACFOY7_08340</name>
</gene>
<evidence type="ECO:0000313" key="1">
    <source>
        <dbReference type="EMBL" id="MFC4403082.1"/>
    </source>
</evidence>
<organism evidence="1 2">
    <name type="scientific">Gracilibacillus xinjiangensis</name>
    <dbReference type="NCBI Taxonomy" id="1193282"/>
    <lineage>
        <taxon>Bacteria</taxon>
        <taxon>Bacillati</taxon>
        <taxon>Bacillota</taxon>
        <taxon>Bacilli</taxon>
        <taxon>Bacillales</taxon>
        <taxon>Bacillaceae</taxon>
        <taxon>Gracilibacillus</taxon>
    </lineage>
</organism>